<dbReference type="Gene3D" id="3.40.50.300">
    <property type="entry name" value="P-loop containing nucleotide triphosphate hydrolases"/>
    <property type="match status" value="2"/>
</dbReference>
<dbReference type="EMBL" id="CM008973">
    <property type="protein sequence ID" value="PNW74509.1"/>
    <property type="molecule type" value="Genomic_DNA"/>
</dbReference>
<dbReference type="FunCoup" id="A0A2K3D1W3">
    <property type="interactions" value="1416"/>
</dbReference>
<dbReference type="Pfam" id="PF06470">
    <property type="entry name" value="SMC_hinge"/>
    <property type="match status" value="1"/>
</dbReference>
<feature type="coiled-coil region" evidence="12">
    <location>
        <begin position="202"/>
        <end position="229"/>
    </location>
</feature>
<dbReference type="Proteomes" id="UP000006906">
    <property type="component" value="Chromosome 12"/>
</dbReference>
<keyword evidence="7 12" id="KW-0175">Coiled coil</keyword>
<reference evidence="15 16" key="1">
    <citation type="journal article" date="2007" name="Science">
        <title>The Chlamydomonas genome reveals the evolution of key animal and plant functions.</title>
        <authorList>
            <person name="Merchant S.S."/>
            <person name="Prochnik S.E."/>
            <person name="Vallon O."/>
            <person name="Harris E.H."/>
            <person name="Karpowicz S.J."/>
            <person name="Witman G.B."/>
            <person name="Terry A."/>
            <person name="Salamov A."/>
            <person name="Fritz-Laylin L.K."/>
            <person name="Marechal-Drouard L."/>
            <person name="Marshall W.F."/>
            <person name="Qu L.H."/>
            <person name="Nelson D.R."/>
            <person name="Sanderfoot A.A."/>
            <person name="Spalding M.H."/>
            <person name="Kapitonov V.V."/>
            <person name="Ren Q."/>
            <person name="Ferris P."/>
            <person name="Lindquist E."/>
            <person name="Shapiro H."/>
            <person name="Lucas S.M."/>
            <person name="Grimwood J."/>
            <person name="Schmutz J."/>
            <person name="Cardol P."/>
            <person name="Cerutti H."/>
            <person name="Chanfreau G."/>
            <person name="Chen C.L."/>
            <person name="Cognat V."/>
            <person name="Croft M.T."/>
            <person name="Dent R."/>
            <person name="Dutcher S."/>
            <person name="Fernandez E."/>
            <person name="Fukuzawa H."/>
            <person name="Gonzalez-Ballester D."/>
            <person name="Gonzalez-Halphen D."/>
            <person name="Hallmann A."/>
            <person name="Hanikenne M."/>
            <person name="Hippler M."/>
            <person name="Inwood W."/>
            <person name="Jabbari K."/>
            <person name="Kalanon M."/>
            <person name="Kuras R."/>
            <person name="Lefebvre P.A."/>
            <person name="Lemaire S.D."/>
            <person name="Lobanov A.V."/>
            <person name="Lohr M."/>
            <person name="Manuell A."/>
            <person name="Meier I."/>
            <person name="Mets L."/>
            <person name="Mittag M."/>
            <person name="Mittelmeier T."/>
            <person name="Moroney J.V."/>
            <person name="Moseley J."/>
            <person name="Napoli C."/>
            <person name="Nedelcu A.M."/>
            <person name="Niyogi K."/>
            <person name="Novoselov S.V."/>
            <person name="Paulsen I.T."/>
            <person name="Pazour G."/>
            <person name="Purton S."/>
            <person name="Ral J.P."/>
            <person name="Riano-Pachon D.M."/>
            <person name="Riekhof W."/>
            <person name="Rymarquis L."/>
            <person name="Schroda M."/>
            <person name="Stern D."/>
            <person name="Umen J."/>
            <person name="Willows R."/>
            <person name="Wilson N."/>
            <person name="Zimmer S.L."/>
            <person name="Allmer J."/>
            <person name="Balk J."/>
            <person name="Bisova K."/>
            <person name="Chen C.J."/>
            <person name="Elias M."/>
            <person name="Gendler K."/>
            <person name="Hauser C."/>
            <person name="Lamb M.R."/>
            <person name="Ledford H."/>
            <person name="Long J.C."/>
            <person name="Minagawa J."/>
            <person name="Page M.D."/>
            <person name="Pan J."/>
            <person name="Pootakham W."/>
            <person name="Roje S."/>
            <person name="Rose A."/>
            <person name="Stahlberg E."/>
            <person name="Terauchi A.M."/>
            <person name="Yang P."/>
            <person name="Ball S."/>
            <person name="Bowler C."/>
            <person name="Dieckmann C.L."/>
            <person name="Gladyshev V.N."/>
            <person name="Green P."/>
            <person name="Jorgensen R."/>
            <person name="Mayfield S."/>
            <person name="Mueller-Roeber B."/>
            <person name="Rajamani S."/>
            <person name="Sayre R.T."/>
            <person name="Brokstein P."/>
            <person name="Dubchak I."/>
            <person name="Goodstein D."/>
            <person name="Hornick L."/>
            <person name="Huang Y.W."/>
            <person name="Jhaveri J."/>
            <person name="Luo Y."/>
            <person name="Martinez D."/>
            <person name="Ngau W.C."/>
            <person name="Otillar B."/>
            <person name="Poliakov A."/>
            <person name="Porter A."/>
            <person name="Szajkowski L."/>
            <person name="Werner G."/>
            <person name="Zhou K."/>
            <person name="Grigoriev I.V."/>
            <person name="Rokhsar D.S."/>
            <person name="Grossman A.R."/>
        </authorList>
    </citation>
    <scope>NUCLEOTIDE SEQUENCE [LARGE SCALE GENOMIC DNA]</scope>
    <source>
        <strain evidence="16">CC-503</strain>
    </source>
</reference>
<dbReference type="OrthoDB" id="5575062at2759"/>
<gene>
    <name evidence="15" type="ORF">CHLRE_12g493400v5</name>
</gene>
<evidence type="ECO:0000256" key="2">
    <source>
        <dbReference type="ARBA" id="ARBA00006005"/>
    </source>
</evidence>
<dbReference type="GO" id="GO:0051301">
    <property type="term" value="P:cell division"/>
    <property type="evidence" value="ECO:0007669"/>
    <property type="project" value="UniProtKB-KW"/>
</dbReference>
<evidence type="ECO:0000256" key="4">
    <source>
        <dbReference type="ARBA" id="ARBA00022741"/>
    </source>
</evidence>
<evidence type="ECO:0000256" key="5">
    <source>
        <dbReference type="ARBA" id="ARBA00022776"/>
    </source>
</evidence>
<accession>A0A2K3D1W3</accession>
<dbReference type="PIRSF" id="PIRSF005719">
    <property type="entry name" value="SMC"/>
    <property type="match status" value="1"/>
</dbReference>
<evidence type="ECO:0000256" key="12">
    <source>
        <dbReference type="SAM" id="Coils"/>
    </source>
</evidence>
<dbReference type="ExpressionAtlas" id="A0A2K3D1W3">
    <property type="expression patterns" value="baseline and differential"/>
</dbReference>
<dbReference type="GO" id="GO:0005634">
    <property type="term" value="C:nucleus"/>
    <property type="evidence" value="ECO:0007669"/>
    <property type="project" value="UniProtKB-SubCell"/>
</dbReference>
<dbReference type="PANTHER" id="PTHR18937">
    <property type="entry name" value="STRUCTURAL MAINTENANCE OF CHROMOSOMES SMC FAMILY MEMBER"/>
    <property type="match status" value="1"/>
</dbReference>
<keyword evidence="5" id="KW-0498">Mitosis</keyword>
<evidence type="ECO:0000256" key="7">
    <source>
        <dbReference type="ARBA" id="ARBA00023054"/>
    </source>
</evidence>
<evidence type="ECO:0000256" key="11">
    <source>
        <dbReference type="PIRNR" id="PIRNR005719"/>
    </source>
</evidence>
<evidence type="ECO:0000313" key="15">
    <source>
        <dbReference type="EMBL" id="PNW74509.1"/>
    </source>
</evidence>
<comment type="subcellular location">
    <subcellularLocation>
        <location evidence="1 11">Nucleus</location>
    </subcellularLocation>
</comment>
<keyword evidence="4" id="KW-0547">Nucleotide-binding</keyword>
<dbReference type="SUPFAM" id="SSF75553">
    <property type="entry name" value="Smc hinge domain"/>
    <property type="match status" value="1"/>
</dbReference>
<evidence type="ECO:0000256" key="9">
    <source>
        <dbReference type="ARBA" id="ARBA00023242"/>
    </source>
</evidence>
<evidence type="ECO:0000256" key="6">
    <source>
        <dbReference type="ARBA" id="ARBA00022840"/>
    </source>
</evidence>
<dbReference type="FunFam" id="3.40.50.300:FF:000585">
    <property type="entry name" value="Structural maintenance of chromosomes 4"/>
    <property type="match status" value="1"/>
</dbReference>
<dbReference type="GO" id="GO:0000796">
    <property type="term" value="C:condensin complex"/>
    <property type="evidence" value="ECO:0000318"/>
    <property type="project" value="GO_Central"/>
</dbReference>
<dbReference type="Gene3D" id="3.30.70.1620">
    <property type="match status" value="1"/>
</dbReference>
<evidence type="ECO:0000313" key="16">
    <source>
        <dbReference type="Proteomes" id="UP000006906"/>
    </source>
</evidence>
<feature type="region of interest" description="Disordered" evidence="13">
    <location>
        <begin position="685"/>
        <end position="714"/>
    </location>
</feature>
<evidence type="ECO:0000256" key="8">
    <source>
        <dbReference type="ARBA" id="ARBA00023067"/>
    </source>
</evidence>
<protein>
    <recommendedName>
        <fullName evidence="11">Structural maintenance of chromosomes protein</fullName>
    </recommendedName>
</protein>
<evidence type="ECO:0000256" key="13">
    <source>
        <dbReference type="SAM" id="MobiDB-lite"/>
    </source>
</evidence>
<dbReference type="SMART" id="SM00968">
    <property type="entry name" value="SMC_hinge"/>
    <property type="match status" value="1"/>
</dbReference>
<feature type="coiled-coil region" evidence="12">
    <location>
        <begin position="1043"/>
        <end position="1080"/>
    </location>
</feature>
<dbReference type="SUPFAM" id="SSF57997">
    <property type="entry name" value="Tropomyosin"/>
    <property type="match status" value="1"/>
</dbReference>
<dbReference type="RefSeq" id="XP_042917952.1">
    <property type="nucleotide sequence ID" value="XM_043067955.1"/>
</dbReference>
<dbReference type="FunFam" id="3.40.50.300:FF:000481">
    <property type="entry name" value="Structural maintenance of chromosomes 4"/>
    <property type="match status" value="1"/>
</dbReference>
<feature type="region of interest" description="Disordered" evidence="13">
    <location>
        <begin position="1242"/>
        <end position="1280"/>
    </location>
</feature>
<dbReference type="InParanoid" id="A0A2K3D1W3"/>
<dbReference type="GO" id="GO:0005524">
    <property type="term" value="F:ATP binding"/>
    <property type="evidence" value="ECO:0007669"/>
    <property type="project" value="UniProtKB-KW"/>
</dbReference>
<feature type="coiled-coil region" evidence="12">
    <location>
        <begin position="814"/>
        <end position="975"/>
    </location>
</feature>
<dbReference type="InterPro" id="IPR036277">
    <property type="entry name" value="SMC_hinge_sf"/>
</dbReference>
<dbReference type="STRING" id="3055.A0A2K3D1W3"/>
<dbReference type="Pfam" id="PF02463">
    <property type="entry name" value="SMC_N"/>
    <property type="match status" value="1"/>
</dbReference>
<dbReference type="GeneID" id="5726088"/>
<feature type="domain" description="SMC hinge" evidence="14">
    <location>
        <begin position="548"/>
        <end position="664"/>
    </location>
</feature>
<evidence type="ECO:0000256" key="10">
    <source>
        <dbReference type="ARBA" id="ARBA00023306"/>
    </source>
</evidence>
<comment type="similarity">
    <text evidence="2">Belongs to the SMC family. SMC4 subfamily.</text>
</comment>
<feature type="region of interest" description="Disordered" evidence="13">
    <location>
        <begin position="484"/>
        <end position="509"/>
    </location>
</feature>
<keyword evidence="3" id="KW-0132">Cell division</keyword>
<dbReference type="Gramene" id="PNW74509">
    <property type="protein sequence ID" value="PNW74509"/>
    <property type="gene ID" value="CHLRE_12g493400v5"/>
</dbReference>
<dbReference type="InterPro" id="IPR024704">
    <property type="entry name" value="SMC"/>
</dbReference>
<dbReference type="OMA" id="CPALDNM"/>
<name>A0A2K3D1W3_CHLRE</name>
<dbReference type="KEGG" id="cre:CHLRE_12g493400v5"/>
<dbReference type="InterPro" id="IPR010935">
    <property type="entry name" value="SMC_hinge"/>
</dbReference>
<keyword evidence="8" id="KW-0226">DNA condensation</keyword>
<proteinExistence type="inferred from homology"/>
<feature type="compositionally biased region" description="Low complexity" evidence="13">
    <location>
        <begin position="1242"/>
        <end position="1254"/>
    </location>
</feature>
<sequence length="1280" mass="141537">MAQAGVLAGQEAPRQRLMIREMVLENFKSYAGEQRVGPFHKSFSAVVGPNGSGKSNVIDAMLFVFGRRAKQLRFNKVSELIHNSQNHSNLEYARVTVHFQEILDQDGDSYTVVPGSEFTVARTAQRNNESHYYINGRKVSTKDVTDMLKGKGIDLDNNRFLILQGEVEQISMMKPKAEEKDGTGLLEYLEDIIGTDQYVQPIEDANKKLEEMNEKRVSMVARLKMSEKEKDGLQGKAEEAQMFLDKQAEMLRNRIHATHIFAMKIGSNISKAEGRTTELKGKLEHERAKFKQHEKDLEAAEKKFVSADKAHSAVVKALEAATEAFKEMERRDAQNNENVKAIKIKIKKITDKMASDTQSFAQLEKDKTECEEAAPKLAAQVQQLTAEADATEAALEEAKDAAKGEAEAHRQQLAQVKKELAPWEKKMGEVNARISVAERESELLQRKEKEAKKRLETAQADLEEARAAAGGKEKRIRELEASVEKRRHDIQAQEKELSAAQAAEKEADEQLSGVRERLVQLRADLSASQGQSGVIKALMAAKTRGELTGIYGRLGDLAAIDAKYDAAVSTAVGALDNVLVDTTTDAQRAVEHLRRANAGCATFLILEKQQHLERFTNERVDTPEGCPRLFDLIKIKDARLRSAFFYACGNTLVAKDLDQASRIAYGQDRRFRRVVTLQGQLIADSGTMSGGGKPQTGRMALGNQAPRGAATDARAAEAELREVERQADELGKALQTARDRVCAAQSALRAAGKDLASLELEVPKARMEATANTQLAADLAQRMASLQEATQVDAADASRVKELHVAVSKDKVELLTLQEQCADLTNRAKALEAKIENAGGEKLKSLKTKLDKTRKKIEEAEADMSKKQVQAKAHAKQIEKLKKEVTKQGKERDKLEAELVECGKASKAIEDEALKVVEQKAEAEAKSEETGAALEEAQKARDLLKRNHAIIRGTESNIEEELERVARVVREERDKGKLHLADRAKHRKKLAEVVGHDDLAVDEAALRGETADEDLTKLADDLNYKAAVLEAELQKLNPDLTAIEEYKQKSADYASKAKELEDATAERDGVRREYEALRKARLDGFMAGFEAISMRLKEVYQMITCGGDAELELVDSLDPFSEGIVFSVRPPKKSWKNISNLSGGEKTLSSLSLVFALHTYKPNPLYVMDEIDAALDFKNVSIVGHYIKERTAGAQFVIISLRNNMFELAERLVGIYKTDNATKTVAINPGRFAVPQPHKQAQGQGQQALQQLEAAAEEEEGAEQQRLEGRPAGAVVQAAA</sequence>
<keyword evidence="6" id="KW-0067">ATP-binding</keyword>
<dbReference type="PANTHER" id="PTHR18937:SF172">
    <property type="entry name" value="STRUCTURAL MAINTENANCE OF CHROMOSOMES PROTEIN"/>
    <property type="match status" value="1"/>
</dbReference>
<dbReference type="GO" id="GO:0007076">
    <property type="term" value="P:mitotic chromosome condensation"/>
    <property type="evidence" value="ECO:0000318"/>
    <property type="project" value="GO_Central"/>
</dbReference>
<dbReference type="SUPFAM" id="SSF52540">
    <property type="entry name" value="P-loop containing nucleoside triphosphate hydrolases"/>
    <property type="match status" value="1"/>
</dbReference>
<dbReference type="Gene3D" id="1.20.1060.20">
    <property type="match status" value="1"/>
</dbReference>
<feature type="compositionally biased region" description="Basic and acidic residues" evidence="13">
    <location>
        <begin position="484"/>
        <end position="497"/>
    </location>
</feature>
<dbReference type="AlphaFoldDB" id="A0A2K3D1W3"/>
<evidence type="ECO:0000256" key="3">
    <source>
        <dbReference type="ARBA" id="ARBA00022618"/>
    </source>
</evidence>
<organism evidence="15 16">
    <name type="scientific">Chlamydomonas reinhardtii</name>
    <name type="common">Chlamydomonas smithii</name>
    <dbReference type="NCBI Taxonomy" id="3055"/>
    <lineage>
        <taxon>Eukaryota</taxon>
        <taxon>Viridiplantae</taxon>
        <taxon>Chlorophyta</taxon>
        <taxon>core chlorophytes</taxon>
        <taxon>Chlorophyceae</taxon>
        <taxon>CS clade</taxon>
        <taxon>Chlamydomonadales</taxon>
        <taxon>Chlamydomonadaceae</taxon>
        <taxon>Chlamydomonas</taxon>
    </lineage>
</organism>
<keyword evidence="9 11" id="KW-0539">Nucleus</keyword>
<evidence type="ECO:0000259" key="14">
    <source>
        <dbReference type="SMART" id="SM00968"/>
    </source>
</evidence>
<keyword evidence="10" id="KW-0131">Cell cycle</keyword>
<evidence type="ECO:0000256" key="1">
    <source>
        <dbReference type="ARBA" id="ARBA00004123"/>
    </source>
</evidence>
<dbReference type="InterPro" id="IPR003395">
    <property type="entry name" value="RecF/RecN/SMC_N"/>
</dbReference>
<dbReference type="GO" id="GO:0016887">
    <property type="term" value="F:ATP hydrolysis activity"/>
    <property type="evidence" value="ECO:0007669"/>
    <property type="project" value="InterPro"/>
</dbReference>
<keyword evidence="16" id="KW-1185">Reference proteome</keyword>
<feature type="coiled-coil region" evidence="12">
    <location>
        <begin position="283"/>
        <end position="310"/>
    </location>
</feature>
<dbReference type="InterPro" id="IPR027417">
    <property type="entry name" value="P-loop_NTPase"/>
</dbReference>